<keyword evidence="1" id="KW-0378">Hydrolase</keyword>
<protein>
    <submittedName>
        <fullName evidence="1">ATP-dependent RNA helicase DbpA</fullName>
    </submittedName>
</protein>
<keyword evidence="1" id="KW-0547">Nucleotide-binding</keyword>
<reference evidence="1 2" key="1">
    <citation type="journal article" date="2011" name="BMC Genomics">
        <title>Genome sequencing reveals diversification of virulence factor content and possible host adaptation in distinct subpopulations of Salmonella enterica.</title>
        <authorList>
            <person name="den Bakker H.C."/>
            <person name="Moreno Switt A.I."/>
            <person name="Govoni G."/>
            <person name="Cummings C.A."/>
            <person name="Ranieri M.L."/>
            <person name="Degoricija L."/>
            <person name="Hoelzer K."/>
            <person name="Rodriguez-Rivera L.D."/>
            <person name="Brown S."/>
            <person name="Bolchacova E."/>
            <person name="Furtado M.R."/>
            <person name="Wiedmann M."/>
        </authorList>
    </citation>
    <scope>NUCLEOTIDE SEQUENCE [LARGE SCALE GENOMIC DNA]</scope>
    <source>
        <strain evidence="1 2">R6-377</strain>
    </source>
</reference>
<dbReference type="GO" id="GO:0004386">
    <property type="term" value="F:helicase activity"/>
    <property type="evidence" value="ECO:0007669"/>
    <property type="project" value="UniProtKB-KW"/>
</dbReference>
<feature type="non-terminal residue" evidence="1">
    <location>
        <position position="1"/>
    </location>
</feature>
<evidence type="ECO:0000313" key="2">
    <source>
        <dbReference type="Proteomes" id="UP000004642"/>
    </source>
</evidence>
<dbReference type="Proteomes" id="UP000004642">
    <property type="component" value="Unassembled WGS sequence"/>
</dbReference>
<gene>
    <name evidence="1" type="ORF">LTSEALA_2229</name>
</gene>
<keyword evidence="1" id="KW-0347">Helicase</keyword>
<dbReference type="AlphaFoldDB" id="G5LNK1"/>
<comment type="caution">
    <text evidence="1">The sequence shown here is derived from an EMBL/GenBank/DDBJ whole genome shotgun (WGS) entry which is preliminary data.</text>
</comment>
<dbReference type="EMBL" id="AFCJ01000969">
    <property type="protein sequence ID" value="EHC39849.1"/>
    <property type="molecule type" value="Genomic_DNA"/>
</dbReference>
<keyword evidence="1" id="KW-0067">ATP-binding</keyword>
<organism evidence="1 2">
    <name type="scientific">Salmonella enterica subsp. enterica serovar Alachua str. R6-377</name>
    <dbReference type="NCBI Taxonomy" id="913241"/>
    <lineage>
        <taxon>Bacteria</taxon>
        <taxon>Pseudomonadati</taxon>
        <taxon>Pseudomonadota</taxon>
        <taxon>Gammaproteobacteria</taxon>
        <taxon>Enterobacterales</taxon>
        <taxon>Enterobacteriaceae</taxon>
        <taxon>Salmonella</taxon>
    </lineage>
</organism>
<sequence length="34" mass="3906">HVYVAVRQAVAQKAWKQLQNGKIKGKSCRVRLLK</sequence>
<name>G5LNK1_SALET</name>
<proteinExistence type="predicted"/>
<accession>G5LNK1</accession>
<evidence type="ECO:0000313" key="1">
    <source>
        <dbReference type="EMBL" id="EHC39849.1"/>
    </source>
</evidence>